<dbReference type="AlphaFoldDB" id="A0A6G0XZF2"/>
<reference evidence="2 3" key="1">
    <citation type="submission" date="2019-08" db="EMBL/GenBank/DDBJ databases">
        <title>Whole genome of Aphis craccivora.</title>
        <authorList>
            <person name="Voronova N.V."/>
            <person name="Shulinski R.S."/>
            <person name="Bandarenka Y.V."/>
            <person name="Zhorov D.G."/>
            <person name="Warner D."/>
        </authorList>
    </citation>
    <scope>NUCLEOTIDE SEQUENCE [LARGE SCALE GENOMIC DNA]</scope>
    <source>
        <strain evidence="2">180601</strain>
        <tissue evidence="2">Whole Body</tissue>
    </source>
</reference>
<keyword evidence="3" id="KW-1185">Reference proteome</keyword>
<gene>
    <name evidence="2" type="ORF">FWK35_00026755</name>
</gene>
<evidence type="ECO:0000313" key="2">
    <source>
        <dbReference type="EMBL" id="KAF0746109.1"/>
    </source>
</evidence>
<organism evidence="2 3">
    <name type="scientific">Aphis craccivora</name>
    <name type="common">Cowpea aphid</name>
    <dbReference type="NCBI Taxonomy" id="307492"/>
    <lineage>
        <taxon>Eukaryota</taxon>
        <taxon>Metazoa</taxon>
        <taxon>Ecdysozoa</taxon>
        <taxon>Arthropoda</taxon>
        <taxon>Hexapoda</taxon>
        <taxon>Insecta</taxon>
        <taxon>Pterygota</taxon>
        <taxon>Neoptera</taxon>
        <taxon>Paraneoptera</taxon>
        <taxon>Hemiptera</taxon>
        <taxon>Sternorrhyncha</taxon>
        <taxon>Aphidomorpha</taxon>
        <taxon>Aphidoidea</taxon>
        <taxon>Aphididae</taxon>
        <taxon>Aphidini</taxon>
        <taxon>Aphis</taxon>
        <taxon>Aphis</taxon>
    </lineage>
</organism>
<dbReference type="Proteomes" id="UP000478052">
    <property type="component" value="Unassembled WGS sequence"/>
</dbReference>
<dbReference type="PANTHER" id="PTHR10773">
    <property type="entry name" value="DNA-DIRECTED RNA POLYMERASES I, II, AND III SUBUNIT RPABC2"/>
    <property type="match status" value="1"/>
</dbReference>
<accession>A0A6G0XZF2</accession>
<proteinExistence type="predicted"/>
<feature type="domain" description="DUF7869" evidence="1">
    <location>
        <begin position="478"/>
        <end position="579"/>
    </location>
</feature>
<protein>
    <recommendedName>
        <fullName evidence="1">DUF7869 domain-containing protein</fullName>
    </recommendedName>
</protein>
<dbReference type="InterPro" id="IPR057191">
    <property type="entry name" value="DUF7869"/>
</dbReference>
<evidence type="ECO:0000259" key="1">
    <source>
        <dbReference type="Pfam" id="PF25273"/>
    </source>
</evidence>
<evidence type="ECO:0000313" key="3">
    <source>
        <dbReference type="Proteomes" id="UP000478052"/>
    </source>
</evidence>
<dbReference type="EMBL" id="VUJU01007320">
    <property type="protein sequence ID" value="KAF0746109.1"/>
    <property type="molecule type" value="Genomic_DNA"/>
</dbReference>
<dbReference type="OrthoDB" id="6629246at2759"/>
<name>A0A6G0XZF2_APHCR</name>
<comment type="caution">
    <text evidence="2">The sequence shown here is derived from an EMBL/GenBank/DDBJ whole genome shotgun (WGS) entry which is preliminary data.</text>
</comment>
<dbReference type="Pfam" id="PF25273">
    <property type="entry name" value="DUF7869"/>
    <property type="match status" value="1"/>
</dbReference>
<sequence>MDLLQRSRSKLLVELAKNKNYTQLEHNLNTSSSLDEHYDFMELKHPGVQKVEDWINNCLFDENNSEKSYHTLTPIKRNNTATTIDIEKDVDSEHFREQWLPQLSSHDHLVNDNTDVNLAIENSHSTVIDDNIVNNIYSTHENVEHENNYHINHDNVNNLAIESYQLTAIAGDIVENCTLLNDENIQNISQEARKPKKRVAVGSSKEIAKKKRNYGQKYITVNNKVVNEKTIQPPCKHKCSHLIDQATRENIFKNYWLLGDLQQQRDFIHNSMENINPLYRYPKSTGSNKRNLNQAFYFSVNNINIRVCKTFFKNTLSINDRTISTVLSKLKDGFVEKDKRGKHLNHKKLDLSIKDGVRAHINFIPRIESHYLRSQTTREFIDDGKSLADIHRDYVNCSHCEAYKNADEVQKVMLDEDYQLHLHEKELSRIEKENDKIFASNDANKTIIACEARRGVNKIGSCVLRYLSTECDDQNVVFYSDNCAGQNINKLMVSLYVYAIAKLNIHSITHKFLVVGHTQNEGDSAHSVIEKQITNTLKSGPIYIPSQYVTLIQIAKKKTGKPFNVEQLSLEDIYDIKDISEHIGYNYTLNTNGEKVYWNNIRIVKVEKSHPGIIFHKNTYEDGEFMKININIIKKKEENHQSIKLII</sequence>
<dbReference type="PANTHER" id="PTHR10773:SF19">
    <property type="match status" value="1"/>
</dbReference>